<evidence type="ECO:0000259" key="16">
    <source>
        <dbReference type="SMART" id="SM00482"/>
    </source>
</evidence>
<comment type="cofactor">
    <cofactor evidence="1">
        <name>Mg(2+)</name>
        <dbReference type="ChEBI" id="CHEBI:18420"/>
    </cofactor>
</comment>
<feature type="domain" description="DNA-directed DNA polymerase family A palm" evidence="16">
    <location>
        <begin position="732"/>
        <end position="962"/>
    </location>
</feature>
<evidence type="ECO:0000313" key="18">
    <source>
        <dbReference type="Proteomes" id="UP000800035"/>
    </source>
</evidence>
<evidence type="ECO:0000256" key="13">
    <source>
        <dbReference type="ARBA" id="ARBA00049244"/>
    </source>
</evidence>
<feature type="region of interest" description="Disordered" evidence="15">
    <location>
        <begin position="1149"/>
        <end position="1181"/>
    </location>
</feature>
<evidence type="ECO:0000256" key="3">
    <source>
        <dbReference type="ARBA" id="ARBA00007705"/>
    </source>
</evidence>
<evidence type="ECO:0000256" key="6">
    <source>
        <dbReference type="ARBA" id="ARBA00022695"/>
    </source>
</evidence>
<keyword evidence="5" id="KW-0808">Transferase</keyword>
<organism evidence="17 18">
    <name type="scientific">Byssothecium circinans</name>
    <dbReference type="NCBI Taxonomy" id="147558"/>
    <lineage>
        <taxon>Eukaryota</taxon>
        <taxon>Fungi</taxon>
        <taxon>Dikarya</taxon>
        <taxon>Ascomycota</taxon>
        <taxon>Pezizomycotina</taxon>
        <taxon>Dothideomycetes</taxon>
        <taxon>Pleosporomycetidae</taxon>
        <taxon>Pleosporales</taxon>
        <taxon>Massarineae</taxon>
        <taxon>Massarinaceae</taxon>
        <taxon>Byssothecium</taxon>
    </lineage>
</organism>
<evidence type="ECO:0000256" key="14">
    <source>
        <dbReference type="ARBA" id="ARBA00057053"/>
    </source>
</evidence>
<keyword evidence="8" id="KW-0460">Magnesium</keyword>
<evidence type="ECO:0000256" key="12">
    <source>
        <dbReference type="ARBA" id="ARBA00031966"/>
    </source>
</evidence>
<dbReference type="Gene3D" id="1.10.150.20">
    <property type="entry name" value="5' to 3' exonuclease, C-terminal subdomain"/>
    <property type="match status" value="1"/>
</dbReference>
<dbReference type="SUPFAM" id="SSF56672">
    <property type="entry name" value="DNA/RNA polymerases"/>
    <property type="match status" value="1"/>
</dbReference>
<dbReference type="GO" id="GO:0005760">
    <property type="term" value="C:gamma DNA polymerase complex"/>
    <property type="evidence" value="ECO:0007669"/>
    <property type="project" value="InterPro"/>
</dbReference>
<dbReference type="OrthoDB" id="5588663at2759"/>
<evidence type="ECO:0000256" key="8">
    <source>
        <dbReference type="ARBA" id="ARBA00022842"/>
    </source>
</evidence>
<dbReference type="PRINTS" id="PR00867">
    <property type="entry name" value="DNAPOLG"/>
</dbReference>
<reference evidence="17" key="1">
    <citation type="journal article" date="2020" name="Stud. Mycol.">
        <title>101 Dothideomycetes genomes: a test case for predicting lifestyles and emergence of pathogens.</title>
        <authorList>
            <person name="Haridas S."/>
            <person name="Albert R."/>
            <person name="Binder M."/>
            <person name="Bloem J."/>
            <person name="Labutti K."/>
            <person name="Salamov A."/>
            <person name="Andreopoulos B."/>
            <person name="Baker S."/>
            <person name="Barry K."/>
            <person name="Bills G."/>
            <person name="Bluhm B."/>
            <person name="Cannon C."/>
            <person name="Castanera R."/>
            <person name="Culley D."/>
            <person name="Daum C."/>
            <person name="Ezra D."/>
            <person name="Gonzalez J."/>
            <person name="Henrissat B."/>
            <person name="Kuo A."/>
            <person name="Liang C."/>
            <person name="Lipzen A."/>
            <person name="Lutzoni F."/>
            <person name="Magnuson J."/>
            <person name="Mondo S."/>
            <person name="Nolan M."/>
            <person name="Ohm R."/>
            <person name="Pangilinan J."/>
            <person name="Park H.-J."/>
            <person name="Ramirez L."/>
            <person name="Alfaro M."/>
            <person name="Sun H."/>
            <person name="Tritt A."/>
            <person name="Yoshinaga Y."/>
            <person name="Zwiers L.-H."/>
            <person name="Turgeon B."/>
            <person name="Goodwin S."/>
            <person name="Spatafora J."/>
            <person name="Crous P."/>
            <person name="Grigoriev I."/>
        </authorList>
    </citation>
    <scope>NUCLEOTIDE SEQUENCE</scope>
    <source>
        <strain evidence="17">CBS 675.92</strain>
    </source>
</reference>
<dbReference type="EC" id="2.7.7.7" evidence="4"/>
<keyword evidence="11" id="KW-0496">Mitochondrion</keyword>
<dbReference type="InterPro" id="IPR001098">
    <property type="entry name" value="DNA-dir_DNA_pol_A_palm_dom"/>
</dbReference>
<accession>A0A6A5TG46</accession>
<evidence type="ECO:0000256" key="7">
    <source>
        <dbReference type="ARBA" id="ARBA00022705"/>
    </source>
</evidence>
<dbReference type="Pfam" id="PF00476">
    <property type="entry name" value="DNA_pol_A"/>
    <property type="match status" value="1"/>
</dbReference>
<comment type="catalytic activity">
    <reaction evidence="13">
        <text>DNA(n) + a 2'-deoxyribonucleoside 5'-triphosphate = DNA(n+1) + diphosphate</text>
        <dbReference type="Rhea" id="RHEA:22508"/>
        <dbReference type="Rhea" id="RHEA-COMP:17339"/>
        <dbReference type="Rhea" id="RHEA-COMP:17340"/>
        <dbReference type="ChEBI" id="CHEBI:33019"/>
        <dbReference type="ChEBI" id="CHEBI:61560"/>
        <dbReference type="ChEBI" id="CHEBI:173112"/>
        <dbReference type="EC" id="2.7.7.7"/>
    </reaction>
</comment>
<dbReference type="InterPro" id="IPR047580">
    <property type="entry name" value="POLG_palm_dom"/>
</dbReference>
<dbReference type="GO" id="GO:0006264">
    <property type="term" value="P:mitochondrial DNA replication"/>
    <property type="evidence" value="ECO:0007669"/>
    <property type="project" value="InterPro"/>
</dbReference>
<comment type="function">
    <text evidence="14">Involved in the replication of mitochondrial DNA.</text>
</comment>
<evidence type="ECO:0000256" key="11">
    <source>
        <dbReference type="ARBA" id="ARBA00023128"/>
    </source>
</evidence>
<evidence type="ECO:0000256" key="9">
    <source>
        <dbReference type="ARBA" id="ARBA00022932"/>
    </source>
</evidence>
<dbReference type="Gene3D" id="3.30.420.390">
    <property type="match status" value="2"/>
</dbReference>
<dbReference type="FunFam" id="3.30.420.390:FF:000006">
    <property type="entry name" value="DNA polymerase gamma, mitochondrial"/>
    <property type="match status" value="1"/>
</dbReference>
<evidence type="ECO:0000256" key="15">
    <source>
        <dbReference type="SAM" id="MobiDB-lite"/>
    </source>
</evidence>
<dbReference type="Gene3D" id="3.30.70.370">
    <property type="match status" value="1"/>
</dbReference>
<dbReference type="InterPro" id="IPR002297">
    <property type="entry name" value="DNA-dir_DNA_pol_A_mt"/>
</dbReference>
<dbReference type="PROSITE" id="PS00447">
    <property type="entry name" value="DNA_POLYMERASE_A"/>
    <property type="match status" value="1"/>
</dbReference>
<protein>
    <recommendedName>
        <fullName evidence="4">DNA-directed DNA polymerase</fullName>
        <ecNumber evidence="4">2.7.7.7</ecNumber>
    </recommendedName>
    <alternativeName>
        <fullName evidence="12">Mitochondrial DNA polymerase catalytic subunit</fullName>
    </alternativeName>
</protein>
<dbReference type="InterPro" id="IPR041336">
    <property type="entry name" value="DNApol_Exo"/>
</dbReference>
<dbReference type="FunFam" id="3.30.420.390:FF:000003">
    <property type="entry name" value="DNA polymerase gamma, mitochondrial"/>
    <property type="match status" value="1"/>
</dbReference>
<dbReference type="FunFam" id="1.10.150.20:FF:000035">
    <property type="entry name" value="DNA polymerase gamma, mitochondrial"/>
    <property type="match status" value="1"/>
</dbReference>
<dbReference type="EMBL" id="ML977019">
    <property type="protein sequence ID" value="KAF1951150.1"/>
    <property type="molecule type" value="Genomic_DNA"/>
</dbReference>
<feature type="compositionally biased region" description="Polar residues" evidence="15">
    <location>
        <begin position="1153"/>
        <end position="1163"/>
    </location>
</feature>
<evidence type="ECO:0000256" key="1">
    <source>
        <dbReference type="ARBA" id="ARBA00001946"/>
    </source>
</evidence>
<name>A0A6A5TG46_9PLEO</name>
<dbReference type="SUPFAM" id="SSF53098">
    <property type="entry name" value="Ribonuclease H-like"/>
    <property type="match status" value="1"/>
</dbReference>
<dbReference type="GO" id="GO:0008408">
    <property type="term" value="F:3'-5' exonuclease activity"/>
    <property type="evidence" value="ECO:0007669"/>
    <property type="project" value="TreeGrafter"/>
</dbReference>
<dbReference type="CDD" id="cd08641">
    <property type="entry name" value="DNA_pol_gammaA"/>
    <property type="match status" value="1"/>
</dbReference>
<feature type="region of interest" description="Disordered" evidence="15">
    <location>
        <begin position="1094"/>
        <end position="1131"/>
    </location>
</feature>
<dbReference type="AlphaFoldDB" id="A0A6A5TG46"/>
<evidence type="ECO:0000256" key="10">
    <source>
        <dbReference type="ARBA" id="ARBA00023125"/>
    </source>
</evidence>
<dbReference type="InterPro" id="IPR019760">
    <property type="entry name" value="DNA-dir_DNA_pol_A_CS"/>
</dbReference>
<dbReference type="InterPro" id="IPR043502">
    <property type="entry name" value="DNA/RNA_pol_sf"/>
</dbReference>
<keyword evidence="7" id="KW-0235">DNA replication</keyword>
<dbReference type="PANTHER" id="PTHR10267:SF0">
    <property type="entry name" value="DNA POLYMERASE SUBUNIT GAMMA-1"/>
    <property type="match status" value="1"/>
</dbReference>
<dbReference type="GO" id="GO:0003887">
    <property type="term" value="F:DNA-directed DNA polymerase activity"/>
    <property type="evidence" value="ECO:0007669"/>
    <property type="project" value="UniProtKB-KW"/>
</dbReference>
<keyword evidence="18" id="KW-1185">Reference proteome</keyword>
<evidence type="ECO:0000256" key="2">
    <source>
        <dbReference type="ARBA" id="ARBA00004173"/>
    </source>
</evidence>
<comment type="similarity">
    <text evidence="3">Belongs to the DNA polymerase type-A family.</text>
</comment>
<evidence type="ECO:0000313" key="17">
    <source>
        <dbReference type="EMBL" id="KAF1951150.1"/>
    </source>
</evidence>
<dbReference type="GO" id="GO:0003677">
    <property type="term" value="F:DNA binding"/>
    <property type="evidence" value="ECO:0007669"/>
    <property type="project" value="UniProtKB-KW"/>
</dbReference>
<gene>
    <name evidence="17" type="ORF">CC80DRAFT_496201</name>
</gene>
<evidence type="ECO:0000256" key="4">
    <source>
        <dbReference type="ARBA" id="ARBA00012417"/>
    </source>
</evidence>
<keyword evidence="9" id="KW-0239">DNA-directed DNA polymerase</keyword>
<feature type="region of interest" description="Disordered" evidence="15">
    <location>
        <begin position="508"/>
        <end position="527"/>
    </location>
</feature>
<proteinExistence type="inferred from homology"/>
<comment type="subcellular location">
    <subcellularLocation>
        <location evidence="2">Mitochondrion</location>
    </subcellularLocation>
</comment>
<dbReference type="SMART" id="SM00482">
    <property type="entry name" value="POLAc"/>
    <property type="match status" value="1"/>
</dbReference>
<keyword evidence="10" id="KW-0238">DNA-binding</keyword>
<sequence>MTLRSSFAATTAPPPPIHCPAKRNAVTRLIHAIMRRSSYRAIAAHPSKRWRPTVPNRPPICAVRRCLATVQSPKEEEGSSGRVHSLSIPSEARFNEIGVQQLSSHVHSQVFPGASTAPPPELVALSQDHLARHELLGKNQDSNPPVGFDLPTLQGSTLDEHFYKLGMDAAEPYLSMAKKLAWANPPPKPRKWVRSSGWTKYNSDGTTEAVDAPDEDMLTFDTEVMWKETSFACMACAVSPTAWYAWLSPWLLGESKSDRHLIPLGDTSKPRVIVGHNIGYDRARIAEEYHIQQSKNCFVDTMSLHVASNGMCSRQRPSWMKHQKSRELRDKIATNEDNAELSHLLSSGAIPDEEEELWIGRSAINSLRDVAKFHCNITIDKTRREYFSERDRSCILERLEELLDYCAADVEITHRVYQKVFPLFLETCPHPASFAALRFLAAEILPVNETWDAYINNAEATYHKLEDAVRERLVNLAERALEVKDKPEVYEADPWLSQLDWSGQEVRMVKGKKKDDPPRPAARQKKPGMPKWYKSLFAKNDAPMSLTVRTRIAPILLRLSWDGNPLVWSDKHGWTHQVPMDEVFAYNDKGLKELDMEEEENLKLRNDMEHRYYKIPHKDGPLARCANPLAKGYLQYFEKGKLTSEYEYAKEALEMNASCSYWISARDRIMSQMVVYNKEVPDAPKLASASGKGRGKKVGFILPQIIPMGTITRRAVENTWLTASNAKKNRVGSELKSMIRAPEGYCFVGADVDSQELWIASLIGDATFKLHGGNAVGFMTLEGTKAAGTDLHSRTAAILGISRNDAKVFNYGRIYGAGLKFAATLLRQFNPSLTESQTSQTANDLYQNTKGKKTTRKQLHERPFWRGGTESFVFNKLEDFAEQERPRTPVLGAGITEALMRRYLTKGGFMTSRINWAIQSSGVDYLHLLIVSMEYLTRLYNLDARLAITVHDEIRYLVKEEDKYRAAMALQVANVWTRAMFSQQMGINELPQSCAYFSAVDIDHVLRKEVDMDCVTPSHKEKIPHGESLDIETLLAKGEQARLDPAVISANPPSVDKYTYEPRVPVMTALEGSDPTSIASLAYLKSQITSDDKELRDIMRTVRPPRAPSSRTGKRSKKDEEDEENESSMRHYEQMARLLPVDEMWQGGKFTKNWGNTGANTRPGTFHHIHPRSTLPRPARL</sequence>
<keyword evidence="6" id="KW-0548">Nucleotidyltransferase</keyword>
<dbReference type="InterPro" id="IPR012337">
    <property type="entry name" value="RNaseH-like_sf"/>
</dbReference>
<dbReference type="Proteomes" id="UP000800035">
    <property type="component" value="Unassembled WGS sequence"/>
</dbReference>
<dbReference type="PANTHER" id="PTHR10267">
    <property type="entry name" value="DNA POLYMERASE SUBUNIT GAMMA-1"/>
    <property type="match status" value="1"/>
</dbReference>
<dbReference type="Pfam" id="PF18136">
    <property type="entry name" value="DNApol_Exo"/>
    <property type="match status" value="1"/>
</dbReference>
<evidence type="ECO:0000256" key="5">
    <source>
        <dbReference type="ARBA" id="ARBA00022679"/>
    </source>
</evidence>